<evidence type="ECO:0000313" key="1">
    <source>
        <dbReference type="EMBL" id="GBP15566.1"/>
    </source>
</evidence>
<dbReference type="EMBL" id="BGZK01000073">
    <property type="protein sequence ID" value="GBP15566.1"/>
    <property type="molecule type" value="Genomic_DNA"/>
</dbReference>
<keyword evidence="2" id="KW-1185">Reference proteome</keyword>
<reference evidence="1 2" key="1">
    <citation type="journal article" date="2019" name="Commun. Biol.">
        <title>The bagworm genome reveals a unique fibroin gene that provides high tensile strength.</title>
        <authorList>
            <person name="Kono N."/>
            <person name="Nakamura H."/>
            <person name="Ohtoshi R."/>
            <person name="Tomita M."/>
            <person name="Numata K."/>
            <person name="Arakawa K."/>
        </authorList>
    </citation>
    <scope>NUCLEOTIDE SEQUENCE [LARGE SCALE GENOMIC DNA]</scope>
</reference>
<organism evidence="1 2">
    <name type="scientific">Eumeta variegata</name>
    <name type="common">Bagworm moth</name>
    <name type="synonym">Eumeta japonica</name>
    <dbReference type="NCBI Taxonomy" id="151549"/>
    <lineage>
        <taxon>Eukaryota</taxon>
        <taxon>Metazoa</taxon>
        <taxon>Ecdysozoa</taxon>
        <taxon>Arthropoda</taxon>
        <taxon>Hexapoda</taxon>
        <taxon>Insecta</taxon>
        <taxon>Pterygota</taxon>
        <taxon>Neoptera</taxon>
        <taxon>Endopterygota</taxon>
        <taxon>Lepidoptera</taxon>
        <taxon>Glossata</taxon>
        <taxon>Ditrysia</taxon>
        <taxon>Tineoidea</taxon>
        <taxon>Psychidae</taxon>
        <taxon>Oiketicinae</taxon>
        <taxon>Eumeta</taxon>
    </lineage>
</organism>
<protein>
    <submittedName>
        <fullName evidence="1">Uncharacterized protein</fullName>
    </submittedName>
</protein>
<proteinExistence type="predicted"/>
<evidence type="ECO:0000313" key="2">
    <source>
        <dbReference type="Proteomes" id="UP000299102"/>
    </source>
</evidence>
<name>A0A4C1TMQ6_EUMVA</name>
<dbReference type="AlphaFoldDB" id="A0A4C1TMQ6"/>
<sequence>MAVCVCKASLPNTDSRHRPFKWAPARSPLMHSHTINYCEKARSIAGRRCSREMAGSSDTSCRTYGLPERKRPTWKRETCRVVFDATDPVAAYKSSIRILCTTKRCSACRFMPIDLLKDLSFHRRWPVGSLANANDYYIRCRRTPFSQDRESGSSYEYSFKKRAFPAPPGKICSVYSQVFRIERNVKLHDSDTCHVKDNVEEATL</sequence>
<comment type="caution">
    <text evidence="1">The sequence shown here is derived from an EMBL/GenBank/DDBJ whole genome shotgun (WGS) entry which is preliminary data.</text>
</comment>
<gene>
    <name evidence="1" type="ORF">EVAR_5272_1</name>
</gene>
<accession>A0A4C1TMQ6</accession>
<dbReference type="Proteomes" id="UP000299102">
    <property type="component" value="Unassembled WGS sequence"/>
</dbReference>